<dbReference type="Proteomes" id="UP000664654">
    <property type="component" value="Unassembled WGS sequence"/>
</dbReference>
<dbReference type="Gene3D" id="1.10.10.10">
    <property type="entry name" value="Winged helix-like DNA-binding domain superfamily/Winged helix DNA-binding domain"/>
    <property type="match status" value="1"/>
</dbReference>
<evidence type="ECO:0000313" key="2">
    <source>
        <dbReference type="Proteomes" id="UP000664654"/>
    </source>
</evidence>
<proteinExistence type="predicted"/>
<keyword evidence="2" id="KW-1185">Reference proteome</keyword>
<dbReference type="AlphaFoldDB" id="A0A939IQ46"/>
<dbReference type="InterPro" id="IPR036390">
    <property type="entry name" value="WH_DNA-bd_sf"/>
</dbReference>
<comment type="caution">
    <text evidence="1">The sequence shown here is derived from an EMBL/GenBank/DDBJ whole genome shotgun (WGS) entry which is preliminary data.</text>
</comment>
<dbReference type="SUPFAM" id="SSF46785">
    <property type="entry name" value="Winged helix' DNA-binding domain"/>
    <property type="match status" value="1"/>
</dbReference>
<gene>
    <name evidence="1" type="ORF">J0A66_05375</name>
</gene>
<dbReference type="EMBL" id="JAFKCV010000002">
    <property type="protein sequence ID" value="MBN7824654.1"/>
    <property type="molecule type" value="Genomic_DNA"/>
</dbReference>
<protein>
    <submittedName>
        <fullName evidence="1">Uncharacterized protein</fullName>
    </submittedName>
</protein>
<sequence>MRALLERELASEGLTFAHWTALVFAGGTPLSPSQIAQRQLAGHVVASEAEALAAIARLADAALLQSAPDGALQHTEAGRSLFAKLSKSVEDITGTLFAGLPEADLEATHRTLLEIAGRANKLLATK</sequence>
<accession>A0A939IQ46</accession>
<reference evidence="1" key="1">
    <citation type="submission" date="2021-03" db="EMBL/GenBank/DDBJ databases">
        <title>novel species isolated from a fishpond in China.</title>
        <authorList>
            <person name="Lu H."/>
            <person name="Cai Z."/>
        </authorList>
    </citation>
    <scope>NUCLEOTIDE SEQUENCE</scope>
    <source>
        <strain evidence="1">JCM 30855</strain>
    </source>
</reference>
<evidence type="ECO:0000313" key="1">
    <source>
        <dbReference type="EMBL" id="MBN7824654.1"/>
    </source>
</evidence>
<dbReference type="InterPro" id="IPR036388">
    <property type="entry name" value="WH-like_DNA-bd_sf"/>
</dbReference>
<dbReference type="RefSeq" id="WP_206572750.1">
    <property type="nucleotide sequence ID" value="NZ_JAFKCV010000002.1"/>
</dbReference>
<organism evidence="1 2">
    <name type="scientific">Bowmanella dokdonensis</name>
    <dbReference type="NCBI Taxonomy" id="751969"/>
    <lineage>
        <taxon>Bacteria</taxon>
        <taxon>Pseudomonadati</taxon>
        <taxon>Pseudomonadota</taxon>
        <taxon>Gammaproteobacteria</taxon>
        <taxon>Alteromonadales</taxon>
        <taxon>Alteromonadaceae</taxon>
        <taxon>Bowmanella</taxon>
    </lineage>
</organism>
<name>A0A939IQ46_9ALTE</name>